<keyword evidence="3" id="KW-1185">Reference proteome</keyword>
<evidence type="ECO:0000313" key="2">
    <source>
        <dbReference type="EMBL" id="RXH94053.1"/>
    </source>
</evidence>
<evidence type="ECO:0000313" key="3">
    <source>
        <dbReference type="Proteomes" id="UP000290289"/>
    </source>
</evidence>
<proteinExistence type="predicted"/>
<dbReference type="Proteomes" id="UP000290289">
    <property type="component" value="Chromosome 7"/>
</dbReference>
<organism evidence="2 3">
    <name type="scientific">Malus domestica</name>
    <name type="common">Apple</name>
    <name type="synonym">Pyrus malus</name>
    <dbReference type="NCBI Taxonomy" id="3750"/>
    <lineage>
        <taxon>Eukaryota</taxon>
        <taxon>Viridiplantae</taxon>
        <taxon>Streptophyta</taxon>
        <taxon>Embryophyta</taxon>
        <taxon>Tracheophyta</taxon>
        <taxon>Spermatophyta</taxon>
        <taxon>Magnoliopsida</taxon>
        <taxon>eudicotyledons</taxon>
        <taxon>Gunneridae</taxon>
        <taxon>Pentapetalae</taxon>
        <taxon>rosids</taxon>
        <taxon>fabids</taxon>
        <taxon>Rosales</taxon>
        <taxon>Rosaceae</taxon>
        <taxon>Amygdaloideae</taxon>
        <taxon>Maleae</taxon>
        <taxon>Malus</taxon>
    </lineage>
</organism>
<feature type="region of interest" description="Disordered" evidence="1">
    <location>
        <begin position="1"/>
        <end position="27"/>
    </location>
</feature>
<comment type="caution">
    <text evidence="2">The sequence shown here is derived from an EMBL/GenBank/DDBJ whole genome shotgun (WGS) entry which is preliminary data.</text>
</comment>
<gene>
    <name evidence="2" type="ORF">DVH24_016120</name>
</gene>
<accession>A0A498JJT7</accession>
<name>A0A498JJT7_MALDO</name>
<evidence type="ECO:0000256" key="1">
    <source>
        <dbReference type="SAM" id="MobiDB-lite"/>
    </source>
</evidence>
<feature type="region of interest" description="Disordered" evidence="1">
    <location>
        <begin position="124"/>
        <end position="152"/>
    </location>
</feature>
<sequence>MFLRGWDGGDSSREKRNGSPRFTTGGGKCVEKERRITRTALPTTHHTHRKDYDGFDVHGDLERLEAVGKEREELDFGEVQIQFGRSERAIFETLSSRQALWVNKLIKGVIGRQSDRVEENRISVEQNKKKVRRESRGEGELARGDDGGSRRL</sequence>
<protein>
    <submittedName>
        <fullName evidence="2">Uncharacterized protein</fullName>
    </submittedName>
</protein>
<reference evidence="2 3" key="1">
    <citation type="submission" date="2018-10" db="EMBL/GenBank/DDBJ databases">
        <title>A high-quality apple genome assembly.</title>
        <authorList>
            <person name="Hu J."/>
        </authorList>
    </citation>
    <scope>NUCLEOTIDE SEQUENCE [LARGE SCALE GENOMIC DNA]</scope>
    <source>
        <strain evidence="3">cv. HFTH1</strain>
        <tissue evidence="2">Young leaf</tissue>
    </source>
</reference>
<dbReference type="EMBL" id="RDQH01000333">
    <property type="protein sequence ID" value="RXH94053.1"/>
    <property type="molecule type" value="Genomic_DNA"/>
</dbReference>
<dbReference type="AlphaFoldDB" id="A0A498JJT7"/>